<keyword evidence="2" id="KW-1185">Reference proteome</keyword>
<organism evidence="1 2">
    <name type="scientific">Hypoxylon rubiginosum</name>
    <dbReference type="NCBI Taxonomy" id="110542"/>
    <lineage>
        <taxon>Eukaryota</taxon>
        <taxon>Fungi</taxon>
        <taxon>Dikarya</taxon>
        <taxon>Ascomycota</taxon>
        <taxon>Pezizomycotina</taxon>
        <taxon>Sordariomycetes</taxon>
        <taxon>Xylariomycetidae</taxon>
        <taxon>Xylariales</taxon>
        <taxon>Hypoxylaceae</taxon>
        <taxon>Hypoxylon</taxon>
    </lineage>
</organism>
<comment type="caution">
    <text evidence="1">The sequence shown here is derived from an EMBL/GenBank/DDBJ whole genome shotgun (WGS) entry which is preliminary data.</text>
</comment>
<accession>A0ACC0DKQ4</accession>
<proteinExistence type="predicted"/>
<sequence>MYHIYVHSVYIWGSRPIDSPTAPSSHYLAYTYTLATFEGIYSLTTTHPIRYPRAPVSKLHMTMPRRKSQAPGLYYDVPVAIIPLISSILLFIRLYRWQRSQYYQLLNLIDNTMEQTLSRLSKAEGPTTFTKFNELPPELRIKIWQHAMPDSRTVAVKSPYTKQRHTPRSLEEVMSESHDLEETWYSTTQIPVLLHVNAEARYEALKHYTLSLGVGGAQPRVYVDFNRDTIFFGNSELKPECSPLWASTRDLNQVQRLAVVPEGAWRVLRWKKVDLNSLEKMIFVHDTEKFELGPLPQLVEDEPKEIEIDLLEAQAQRLEELQLEEELQEETTMDPMKKRMQAAREEIDTLMMVLPTQWEKEPAVSTAVFRKSRGDRWLC</sequence>
<dbReference type="EMBL" id="MU394281">
    <property type="protein sequence ID" value="KAI6093173.1"/>
    <property type="molecule type" value="Genomic_DNA"/>
</dbReference>
<reference evidence="1 2" key="1">
    <citation type="journal article" date="2022" name="New Phytol.">
        <title>Ecological generalism drives hyperdiversity of secondary metabolite gene clusters in xylarialean endophytes.</title>
        <authorList>
            <person name="Franco M.E.E."/>
            <person name="Wisecaver J.H."/>
            <person name="Arnold A.E."/>
            <person name="Ju Y.M."/>
            <person name="Slot J.C."/>
            <person name="Ahrendt S."/>
            <person name="Moore L.P."/>
            <person name="Eastman K.E."/>
            <person name="Scott K."/>
            <person name="Konkel Z."/>
            <person name="Mondo S.J."/>
            <person name="Kuo A."/>
            <person name="Hayes R.D."/>
            <person name="Haridas S."/>
            <person name="Andreopoulos B."/>
            <person name="Riley R."/>
            <person name="LaButti K."/>
            <person name="Pangilinan J."/>
            <person name="Lipzen A."/>
            <person name="Amirebrahimi M."/>
            <person name="Yan J."/>
            <person name="Adam C."/>
            <person name="Keymanesh K."/>
            <person name="Ng V."/>
            <person name="Louie K."/>
            <person name="Northen T."/>
            <person name="Drula E."/>
            <person name="Henrissat B."/>
            <person name="Hsieh H.M."/>
            <person name="Youens-Clark K."/>
            <person name="Lutzoni F."/>
            <person name="Miadlikowska J."/>
            <person name="Eastwood D.C."/>
            <person name="Hamelin R.C."/>
            <person name="Grigoriev I.V."/>
            <person name="U'Ren J.M."/>
        </authorList>
    </citation>
    <scope>NUCLEOTIDE SEQUENCE [LARGE SCALE GENOMIC DNA]</scope>
    <source>
        <strain evidence="1 2">ER1909</strain>
    </source>
</reference>
<evidence type="ECO:0000313" key="1">
    <source>
        <dbReference type="EMBL" id="KAI6093173.1"/>
    </source>
</evidence>
<dbReference type="Proteomes" id="UP001497680">
    <property type="component" value="Unassembled WGS sequence"/>
</dbReference>
<evidence type="ECO:0000313" key="2">
    <source>
        <dbReference type="Proteomes" id="UP001497680"/>
    </source>
</evidence>
<protein>
    <submittedName>
        <fullName evidence="1">Uncharacterized protein</fullName>
    </submittedName>
</protein>
<name>A0ACC0DKQ4_9PEZI</name>
<gene>
    <name evidence="1" type="ORF">F4821DRAFT_222315</name>
</gene>